<dbReference type="GO" id="GO:0031177">
    <property type="term" value="F:phosphopantetheine binding"/>
    <property type="evidence" value="ECO:0007669"/>
    <property type="project" value="InterPro"/>
</dbReference>
<dbReference type="Pfam" id="PF00501">
    <property type="entry name" value="AMP-binding"/>
    <property type="match status" value="1"/>
</dbReference>
<dbReference type="InterPro" id="IPR001242">
    <property type="entry name" value="Condensation_dom"/>
</dbReference>
<dbReference type="InterPro" id="IPR020806">
    <property type="entry name" value="PKS_PP-bd"/>
</dbReference>
<evidence type="ECO:0000313" key="11">
    <source>
        <dbReference type="Proteomes" id="UP000273145"/>
    </source>
</evidence>
<dbReference type="Gene3D" id="1.10.1200.10">
    <property type="entry name" value="ACP-like"/>
    <property type="match status" value="1"/>
</dbReference>
<dbReference type="InterPro" id="IPR020459">
    <property type="entry name" value="AMP-binding"/>
</dbReference>
<evidence type="ECO:0000256" key="2">
    <source>
        <dbReference type="ARBA" id="ARBA00006432"/>
    </source>
</evidence>
<dbReference type="FunFam" id="3.40.50.12780:FF:000012">
    <property type="entry name" value="Non-ribosomal peptide synthetase"/>
    <property type="match status" value="1"/>
</dbReference>
<dbReference type="Gene3D" id="2.30.38.10">
    <property type="entry name" value="Luciferase, Domain 3"/>
    <property type="match status" value="1"/>
</dbReference>
<dbReference type="Pfam" id="PF00550">
    <property type="entry name" value="PP-binding"/>
    <property type="match status" value="1"/>
</dbReference>
<dbReference type="GO" id="GO:0005737">
    <property type="term" value="C:cytoplasm"/>
    <property type="evidence" value="ECO:0007669"/>
    <property type="project" value="TreeGrafter"/>
</dbReference>
<dbReference type="NCBIfam" id="TIGR01733">
    <property type="entry name" value="AA-adenyl-dom"/>
    <property type="match status" value="1"/>
</dbReference>
<dbReference type="OrthoDB" id="9765680at2"/>
<keyword evidence="4" id="KW-0597">Phosphoprotein</keyword>
<sequence length="879" mass="98303">MTAGSDYHMDRLAIAASQKSKERDFWLTTLSDEFEKEGFLSDYPHATGVTVEKVALSFPMELAERLVKVSGNSDSKLHVVLAAGLAALLSRMTNRSEVVLGTSIYRQREEADFINTVLPLRATMEAGITFRQCLLNMQEMIVSAVEHQSYPMELIARQLGLPLDDHQAHPLFEVALLLTNIQDECFLKNTRCKTLFTLLRTDTNGIEGELQYNAELYQRETMNKIISRYIRLLQEALANPDMPLTQFDILLPGEREQLLQSFVGNTADYLCEQTVHQLFEEQVKRSPEALAVVSSAGSITYRELNEKANQVARVLCKEGVEAGDIVGLLLTPSTEMLVGMLGVMKAGGAFLPLDPDYPNDRIQYILTDSHVKVVLTQQQLADKLGSRPGLFLDDPQGFNETVDNLGDPNSSATDLAYVIYTSGSTGQPKGVMIEHRSLTNLSYWHNRAFEVTAADRSIKYAGFGFDASVWEVFPYLLAGASLYIVPPEIRLDAKKLGLYLAEQEITIAFLPTMMCEQFMELVQSEDIALRILLTGGERLKRVNPGSYRLFNNYGPTENTVVTTFVEVTGADGVIPIGRPIDNVQVYILDQQLQLLPPGVPGEICVAGAGLARGYLGRPELTEDKFVQHPFLPNERLYRTGDLGRWLPNGMLEYWGRQDDQVKVRGYRIEPGEIEMHLRQYEGVHEAIVLVREDEAGQNMLCAYYTGMPSVSASELRTCLLAKLPSYMIPAYFVYLEQFPVTANGKLDTRSLPDPRKHVHTGKEYVAPRGEIEGALVRIWSEILGMDEDRVSVHDTFFDLGGNSFQLVQVVNKLSETFGHDIPVPVLFQYTTIAALGGYLQRLNHGDEQQPVDIANHEQLDEGFEMMEQTMLILEGNTDA</sequence>
<keyword evidence="11" id="KW-1185">Reference proteome</keyword>
<dbReference type="Gene3D" id="3.30.559.30">
    <property type="entry name" value="Nonribosomal peptide synthetase, condensation domain"/>
    <property type="match status" value="1"/>
</dbReference>
<dbReference type="SMART" id="SM01294">
    <property type="entry name" value="PKS_PP_betabranch"/>
    <property type="match status" value="1"/>
</dbReference>
<evidence type="ECO:0000256" key="1">
    <source>
        <dbReference type="ARBA" id="ARBA00001957"/>
    </source>
</evidence>
<keyword evidence="3" id="KW-0596">Phosphopantetheine</keyword>
<dbReference type="GO" id="GO:0044550">
    <property type="term" value="P:secondary metabolite biosynthetic process"/>
    <property type="evidence" value="ECO:0007669"/>
    <property type="project" value="UniProtKB-ARBA"/>
</dbReference>
<dbReference type="PANTHER" id="PTHR45527:SF1">
    <property type="entry name" value="FATTY ACID SYNTHASE"/>
    <property type="match status" value="1"/>
</dbReference>
<dbReference type="InterPro" id="IPR000873">
    <property type="entry name" value="AMP-dep_synth/lig_dom"/>
</dbReference>
<dbReference type="InterPro" id="IPR009081">
    <property type="entry name" value="PP-bd_ACP"/>
</dbReference>
<reference evidence="10 11" key="1">
    <citation type="submission" date="2018-11" db="EMBL/GenBank/DDBJ databases">
        <title>Genome sequencing of Paenibacillus lentus DSM25539(T).</title>
        <authorList>
            <person name="Kook J.-K."/>
            <person name="Park S.-N."/>
            <person name="Lim Y.K."/>
        </authorList>
    </citation>
    <scope>NUCLEOTIDE SEQUENCE [LARGE SCALE GENOMIC DNA]</scope>
    <source>
        <strain evidence="10 11">DSM 25539</strain>
    </source>
</reference>
<evidence type="ECO:0000256" key="3">
    <source>
        <dbReference type="ARBA" id="ARBA00022450"/>
    </source>
</evidence>
<dbReference type="SUPFAM" id="SSF52777">
    <property type="entry name" value="CoA-dependent acyltransferases"/>
    <property type="match status" value="1"/>
</dbReference>
<feature type="domain" description="Carrier" evidence="9">
    <location>
        <begin position="766"/>
        <end position="843"/>
    </location>
</feature>
<protein>
    <submittedName>
        <fullName evidence="10">Amino acid adenylation domain-containing protein</fullName>
    </submittedName>
</protein>
<dbReference type="InterPro" id="IPR020845">
    <property type="entry name" value="AMP-binding_CS"/>
</dbReference>
<evidence type="ECO:0000256" key="5">
    <source>
        <dbReference type="ARBA" id="ARBA00022598"/>
    </source>
</evidence>
<evidence type="ECO:0000256" key="7">
    <source>
        <dbReference type="ARBA" id="ARBA00023194"/>
    </source>
</evidence>
<evidence type="ECO:0000313" key="10">
    <source>
        <dbReference type="EMBL" id="AZK48523.1"/>
    </source>
</evidence>
<dbReference type="RefSeq" id="WP_125084678.1">
    <property type="nucleotide sequence ID" value="NZ_CP034248.1"/>
</dbReference>
<dbReference type="SUPFAM" id="SSF47336">
    <property type="entry name" value="ACP-like"/>
    <property type="match status" value="1"/>
</dbReference>
<dbReference type="InterPro" id="IPR045851">
    <property type="entry name" value="AMP-bd_C_sf"/>
</dbReference>
<dbReference type="Pfam" id="PF00668">
    <property type="entry name" value="Condensation"/>
    <property type="match status" value="1"/>
</dbReference>
<dbReference type="PANTHER" id="PTHR45527">
    <property type="entry name" value="NONRIBOSOMAL PEPTIDE SYNTHETASE"/>
    <property type="match status" value="1"/>
</dbReference>
<dbReference type="FunFam" id="2.30.38.10:FF:000001">
    <property type="entry name" value="Non-ribosomal peptide synthetase PvdI"/>
    <property type="match status" value="1"/>
</dbReference>
<dbReference type="InterPro" id="IPR036736">
    <property type="entry name" value="ACP-like_sf"/>
</dbReference>
<dbReference type="CDD" id="cd05930">
    <property type="entry name" value="A_NRPS"/>
    <property type="match status" value="1"/>
</dbReference>
<evidence type="ECO:0000256" key="4">
    <source>
        <dbReference type="ARBA" id="ARBA00022553"/>
    </source>
</evidence>
<evidence type="ECO:0000256" key="6">
    <source>
        <dbReference type="ARBA" id="ARBA00022737"/>
    </source>
</evidence>
<dbReference type="GO" id="GO:0016874">
    <property type="term" value="F:ligase activity"/>
    <property type="evidence" value="ECO:0007669"/>
    <property type="project" value="UniProtKB-KW"/>
</dbReference>
<dbReference type="SUPFAM" id="SSF56801">
    <property type="entry name" value="Acetyl-CoA synthetase-like"/>
    <property type="match status" value="1"/>
</dbReference>
<keyword evidence="6" id="KW-0677">Repeat</keyword>
<comment type="cofactor">
    <cofactor evidence="1">
        <name>pantetheine 4'-phosphate</name>
        <dbReference type="ChEBI" id="CHEBI:47942"/>
    </cofactor>
</comment>
<keyword evidence="5" id="KW-0436">Ligase</keyword>
<dbReference type="PROSITE" id="PS50075">
    <property type="entry name" value="CARRIER"/>
    <property type="match status" value="1"/>
</dbReference>
<dbReference type="GO" id="GO:0017000">
    <property type="term" value="P:antibiotic biosynthetic process"/>
    <property type="evidence" value="ECO:0007669"/>
    <property type="project" value="UniProtKB-KW"/>
</dbReference>
<dbReference type="AlphaFoldDB" id="A0A3S8S000"/>
<evidence type="ECO:0000259" key="9">
    <source>
        <dbReference type="PROSITE" id="PS50075"/>
    </source>
</evidence>
<keyword evidence="8" id="KW-0511">Multifunctional enzyme</keyword>
<dbReference type="Gene3D" id="3.40.50.980">
    <property type="match status" value="2"/>
</dbReference>
<dbReference type="InterPro" id="IPR010071">
    <property type="entry name" value="AA_adenyl_dom"/>
</dbReference>
<dbReference type="FunFam" id="3.40.50.980:FF:000001">
    <property type="entry name" value="Non-ribosomal peptide synthetase"/>
    <property type="match status" value="1"/>
</dbReference>
<dbReference type="FunFam" id="3.30.300.30:FF:000010">
    <property type="entry name" value="Enterobactin synthetase component F"/>
    <property type="match status" value="1"/>
</dbReference>
<dbReference type="EMBL" id="CP034248">
    <property type="protein sequence ID" value="AZK48523.1"/>
    <property type="molecule type" value="Genomic_DNA"/>
</dbReference>
<gene>
    <name evidence="10" type="ORF">EIM92_22020</name>
</gene>
<dbReference type="Gene3D" id="3.30.300.30">
    <property type="match status" value="1"/>
</dbReference>
<organism evidence="10 11">
    <name type="scientific">Paenibacillus lentus</name>
    <dbReference type="NCBI Taxonomy" id="1338368"/>
    <lineage>
        <taxon>Bacteria</taxon>
        <taxon>Bacillati</taxon>
        <taxon>Bacillota</taxon>
        <taxon>Bacilli</taxon>
        <taxon>Bacillales</taxon>
        <taxon>Paenibacillaceae</taxon>
        <taxon>Paenibacillus</taxon>
    </lineage>
</organism>
<dbReference type="PROSITE" id="PS00455">
    <property type="entry name" value="AMP_BINDING"/>
    <property type="match status" value="1"/>
</dbReference>
<dbReference type="PRINTS" id="PR00154">
    <property type="entry name" value="AMPBINDING"/>
</dbReference>
<evidence type="ECO:0000256" key="8">
    <source>
        <dbReference type="ARBA" id="ARBA00023268"/>
    </source>
</evidence>
<accession>A0A3S8S000</accession>
<dbReference type="Proteomes" id="UP000273145">
    <property type="component" value="Chromosome"/>
</dbReference>
<proteinExistence type="inferred from homology"/>
<dbReference type="KEGG" id="plen:EIM92_22020"/>
<name>A0A3S8S000_9BACL</name>
<dbReference type="GO" id="GO:0043041">
    <property type="term" value="P:amino acid activation for nonribosomal peptide biosynthetic process"/>
    <property type="evidence" value="ECO:0007669"/>
    <property type="project" value="TreeGrafter"/>
</dbReference>
<comment type="similarity">
    <text evidence="2">Belongs to the ATP-dependent AMP-binding enzyme family.</text>
</comment>
<dbReference type="SMART" id="SM00823">
    <property type="entry name" value="PKS_PP"/>
    <property type="match status" value="1"/>
</dbReference>
<keyword evidence="7" id="KW-0045">Antibiotic biosynthesis</keyword>